<reference evidence="1 2" key="1">
    <citation type="submission" date="2016-08" db="EMBL/GenBank/DDBJ databases">
        <title>Complete Genome Sequence Of The Indigo Reducing Clostridium isatidis DSM15098.</title>
        <authorList>
            <person name="Little G.T."/>
            <person name="Minton N.P."/>
        </authorList>
    </citation>
    <scope>NUCLEOTIDE SEQUENCE [LARGE SCALE GENOMIC DNA]</scope>
    <source>
        <strain evidence="1 2">DSM 15098</strain>
    </source>
</reference>
<accession>A0A343JF29</accession>
<dbReference type="RefSeq" id="WP_119866263.1">
    <property type="nucleotide sequence ID" value="NZ_CP016786.1"/>
</dbReference>
<dbReference type="AlphaFoldDB" id="A0A343JF29"/>
<evidence type="ECO:0000313" key="1">
    <source>
        <dbReference type="EMBL" id="ASW44137.1"/>
    </source>
</evidence>
<organism evidence="1 2">
    <name type="scientific">Clostridium isatidis</name>
    <dbReference type="NCBI Taxonomy" id="182773"/>
    <lineage>
        <taxon>Bacteria</taxon>
        <taxon>Bacillati</taxon>
        <taxon>Bacillota</taxon>
        <taxon>Clostridia</taxon>
        <taxon>Eubacteriales</taxon>
        <taxon>Clostridiaceae</taxon>
        <taxon>Clostridium</taxon>
    </lineage>
</organism>
<sequence length="86" mass="10339">MKVVAKEIEMIAYFKKSGKIEPLKFRIEEDNEYKVIKINKIVKKSQERFCGNKMLVFTCISIIDNLERIMEIKYDVENCNWLLYKI</sequence>
<proteinExistence type="predicted"/>
<dbReference type="EMBL" id="CP016786">
    <property type="protein sequence ID" value="ASW44137.1"/>
    <property type="molecule type" value="Genomic_DNA"/>
</dbReference>
<dbReference type="OrthoDB" id="1707431at2"/>
<name>A0A343JF29_9CLOT</name>
<keyword evidence="2" id="KW-1185">Reference proteome</keyword>
<evidence type="ECO:0000313" key="2">
    <source>
        <dbReference type="Proteomes" id="UP000264883"/>
    </source>
</evidence>
<protein>
    <submittedName>
        <fullName evidence="1">Uncharacterized protein</fullName>
    </submittedName>
</protein>
<gene>
    <name evidence="1" type="ORF">BEN51_11915</name>
</gene>
<dbReference type="Proteomes" id="UP000264883">
    <property type="component" value="Chromosome"/>
</dbReference>
<dbReference type="KEGG" id="cia:BEN51_11915"/>